<feature type="region of interest" description="Disordered" evidence="4">
    <location>
        <begin position="307"/>
        <end position="396"/>
    </location>
</feature>
<dbReference type="Proteomes" id="UP000037136">
    <property type="component" value="Unassembled WGS sequence"/>
</dbReference>
<dbReference type="AlphaFoldDB" id="A0A2A9P923"/>
<feature type="domain" description="Protein kinase" evidence="5">
    <location>
        <begin position="1"/>
        <end position="263"/>
    </location>
</feature>
<dbReference type="Gene3D" id="1.10.510.10">
    <property type="entry name" value="Transferase(Phosphotransferase) domain 1"/>
    <property type="match status" value="1"/>
</dbReference>
<dbReference type="GO" id="GO:0005524">
    <property type="term" value="F:ATP binding"/>
    <property type="evidence" value="ECO:0007669"/>
    <property type="project" value="UniProtKB-KW"/>
</dbReference>
<dbReference type="GO" id="GO:0004674">
    <property type="term" value="F:protein serine/threonine kinase activity"/>
    <property type="evidence" value="ECO:0007669"/>
    <property type="project" value="UniProtKB-KW"/>
</dbReference>
<keyword evidence="1" id="KW-0723">Serine/threonine-protein kinase</keyword>
<sequence length="396" mass="44415">MAVAIVHSCGFVHGDIHLGNILVNLPSTFNKLSADQLRERFGEPEMIAISRVDRNPLPPNVPSHAVASLYLGKKAQEFTLTDAQGLILSDFGEAFAPATEQRLGKHCNTPLARRAPEALFEPNAPLSFPSDIWSLAIAIWDILGMKSIFSESETRDEIAAQQIDVLGPEGFPATWRKIWERLSTEETNPDQGTPRQPTGHREVWPPLEDAFTEFVQKYRRRREAAGTFSEEETRAILDMMRGMLKFRPEERLTIDEVLGSEWSVQLEQLRGFAAAGAGAKGNLVDGEKAGKAREWALFTPALNPRRRRPEVLTDVRGARQQRQQSSMPRGWPHNPPAQPGRRSQVLSKGLAGRSRRMWEEVDGSSSSMPLPMSRFFRRASRSGRRRGTNRFKTAKS</sequence>
<accession>A0A2A9P923</accession>
<gene>
    <name evidence="6" type="ORF">XA68_14257</name>
</gene>
<dbReference type="EMBL" id="LAZP02000338">
    <property type="protein sequence ID" value="PFH58015.1"/>
    <property type="molecule type" value="Genomic_DNA"/>
</dbReference>
<reference evidence="6 7" key="1">
    <citation type="journal article" date="2015" name="BMC Genomics">
        <title>Gene expression during zombie ant biting behavior reflects the complexity underlying fungal parasitic behavioral manipulation.</title>
        <authorList>
            <person name="de Bekker C."/>
            <person name="Ohm R.A."/>
            <person name="Loreto R.G."/>
            <person name="Sebastian A."/>
            <person name="Albert I."/>
            <person name="Merrow M."/>
            <person name="Brachmann A."/>
            <person name="Hughes D.P."/>
        </authorList>
    </citation>
    <scope>NUCLEOTIDE SEQUENCE [LARGE SCALE GENOMIC DNA]</scope>
    <source>
        <strain evidence="6 7">SC16a</strain>
    </source>
</reference>
<feature type="compositionally biased region" description="Polar residues" evidence="4">
    <location>
        <begin position="185"/>
        <end position="196"/>
    </location>
</feature>
<keyword evidence="7" id="KW-1185">Reference proteome</keyword>
<name>A0A2A9P923_OPHUN</name>
<evidence type="ECO:0000259" key="5">
    <source>
        <dbReference type="PROSITE" id="PS50011"/>
    </source>
</evidence>
<dbReference type="SUPFAM" id="SSF56112">
    <property type="entry name" value="Protein kinase-like (PK-like)"/>
    <property type="match status" value="1"/>
</dbReference>
<comment type="caution">
    <text evidence="6">The sequence shown here is derived from an EMBL/GenBank/DDBJ whole genome shotgun (WGS) entry which is preliminary data.</text>
</comment>
<reference evidence="6 7" key="2">
    <citation type="journal article" date="2017" name="Sci. Rep.">
        <title>Ant-infecting Ophiocordyceps genomes reveal a high diversity of potential behavioral manipulation genes and a possible major role for enterotoxins.</title>
        <authorList>
            <person name="de Bekker C."/>
            <person name="Ohm R.A."/>
            <person name="Evans H.C."/>
            <person name="Brachmann A."/>
            <person name="Hughes D.P."/>
        </authorList>
    </citation>
    <scope>NUCLEOTIDE SEQUENCE [LARGE SCALE GENOMIC DNA]</scope>
    <source>
        <strain evidence="6 7">SC16a</strain>
    </source>
</reference>
<dbReference type="STRING" id="268505.A0A2A9P923"/>
<dbReference type="PANTHER" id="PTHR24055">
    <property type="entry name" value="MITOGEN-ACTIVATED PROTEIN KINASE"/>
    <property type="match status" value="1"/>
</dbReference>
<keyword evidence="3" id="KW-0067">ATP-binding</keyword>
<proteinExistence type="predicted"/>
<keyword evidence="1" id="KW-0808">Transferase</keyword>
<keyword evidence="2" id="KW-0547">Nucleotide-binding</keyword>
<evidence type="ECO:0000313" key="6">
    <source>
        <dbReference type="EMBL" id="PFH58015.1"/>
    </source>
</evidence>
<evidence type="ECO:0000256" key="1">
    <source>
        <dbReference type="ARBA" id="ARBA00022527"/>
    </source>
</evidence>
<evidence type="ECO:0000256" key="4">
    <source>
        <dbReference type="SAM" id="MobiDB-lite"/>
    </source>
</evidence>
<keyword evidence="1" id="KW-0418">Kinase</keyword>
<feature type="compositionally biased region" description="Basic residues" evidence="4">
    <location>
        <begin position="375"/>
        <end position="396"/>
    </location>
</feature>
<organism evidence="6 7">
    <name type="scientific">Ophiocordyceps unilateralis</name>
    <name type="common">Zombie-ant fungus</name>
    <name type="synonym">Torrubia unilateralis</name>
    <dbReference type="NCBI Taxonomy" id="268505"/>
    <lineage>
        <taxon>Eukaryota</taxon>
        <taxon>Fungi</taxon>
        <taxon>Dikarya</taxon>
        <taxon>Ascomycota</taxon>
        <taxon>Pezizomycotina</taxon>
        <taxon>Sordariomycetes</taxon>
        <taxon>Hypocreomycetidae</taxon>
        <taxon>Hypocreales</taxon>
        <taxon>Ophiocordycipitaceae</taxon>
        <taxon>Ophiocordyceps</taxon>
    </lineage>
</organism>
<dbReference type="OrthoDB" id="5979581at2759"/>
<protein>
    <recommendedName>
        <fullName evidence="5">Protein kinase domain-containing protein</fullName>
    </recommendedName>
</protein>
<evidence type="ECO:0000313" key="7">
    <source>
        <dbReference type="Proteomes" id="UP000037136"/>
    </source>
</evidence>
<dbReference type="PROSITE" id="PS50011">
    <property type="entry name" value="PROTEIN_KINASE_DOM"/>
    <property type="match status" value="1"/>
</dbReference>
<evidence type="ECO:0000256" key="3">
    <source>
        <dbReference type="ARBA" id="ARBA00022840"/>
    </source>
</evidence>
<evidence type="ECO:0000256" key="2">
    <source>
        <dbReference type="ARBA" id="ARBA00022741"/>
    </source>
</evidence>
<dbReference type="InterPro" id="IPR050117">
    <property type="entry name" value="MAPK"/>
</dbReference>
<feature type="region of interest" description="Disordered" evidence="4">
    <location>
        <begin position="183"/>
        <end position="203"/>
    </location>
</feature>
<dbReference type="InterPro" id="IPR000719">
    <property type="entry name" value="Prot_kinase_dom"/>
</dbReference>
<dbReference type="InterPro" id="IPR011009">
    <property type="entry name" value="Kinase-like_dom_sf"/>
</dbReference>
<dbReference type="Pfam" id="PF00069">
    <property type="entry name" value="Pkinase"/>
    <property type="match status" value="1"/>
</dbReference>